<dbReference type="Proteomes" id="UP000582659">
    <property type="component" value="Unassembled WGS sequence"/>
</dbReference>
<evidence type="ECO:0000256" key="4">
    <source>
        <dbReference type="ARBA" id="ARBA00022801"/>
    </source>
</evidence>
<feature type="region of interest" description="Disordered" evidence="6">
    <location>
        <begin position="502"/>
        <end position="546"/>
    </location>
</feature>
<feature type="compositionally biased region" description="Basic residues" evidence="6">
    <location>
        <begin position="521"/>
        <end position="538"/>
    </location>
</feature>
<feature type="chain" id="PRO_5036308817" evidence="7">
    <location>
        <begin position="17"/>
        <end position="546"/>
    </location>
</feature>
<dbReference type="Proteomes" id="UP000659654">
    <property type="component" value="Unassembled WGS sequence"/>
</dbReference>
<keyword evidence="4" id="KW-0378">Hydrolase</keyword>
<feature type="compositionally biased region" description="Basic residues" evidence="6">
    <location>
        <begin position="502"/>
        <end position="513"/>
    </location>
</feature>
<evidence type="ECO:0000256" key="3">
    <source>
        <dbReference type="ARBA" id="ARBA00022729"/>
    </source>
</evidence>
<proteinExistence type="inferred from homology"/>
<comment type="similarity">
    <text evidence="1">Belongs to the peptidase S28 family.</text>
</comment>
<keyword evidence="10" id="KW-1185">Reference proteome</keyword>
<evidence type="ECO:0000313" key="9">
    <source>
        <dbReference type="Proteomes" id="UP000095284"/>
    </source>
</evidence>
<keyword evidence="3 7" id="KW-0732">Signal</keyword>
<evidence type="ECO:0000256" key="2">
    <source>
        <dbReference type="ARBA" id="ARBA00022670"/>
    </source>
</evidence>
<evidence type="ECO:0000256" key="5">
    <source>
        <dbReference type="ARBA" id="ARBA00023180"/>
    </source>
</evidence>
<gene>
    <name evidence="8" type="ORF">BXYJ_LOCUS7484</name>
</gene>
<dbReference type="PANTHER" id="PTHR11010">
    <property type="entry name" value="PROTEASE S28 PRO-X CARBOXYPEPTIDASE-RELATED"/>
    <property type="match status" value="1"/>
</dbReference>
<dbReference type="EMBL" id="CAJFCV020000003">
    <property type="protein sequence ID" value="CAG9110570.1"/>
    <property type="molecule type" value="Genomic_DNA"/>
</dbReference>
<organism evidence="9 11">
    <name type="scientific">Bursaphelenchus xylophilus</name>
    <name type="common">Pinewood nematode worm</name>
    <name type="synonym">Aphelenchoides xylophilus</name>
    <dbReference type="NCBI Taxonomy" id="6326"/>
    <lineage>
        <taxon>Eukaryota</taxon>
        <taxon>Metazoa</taxon>
        <taxon>Ecdysozoa</taxon>
        <taxon>Nematoda</taxon>
        <taxon>Chromadorea</taxon>
        <taxon>Rhabditida</taxon>
        <taxon>Tylenchina</taxon>
        <taxon>Tylenchomorpha</taxon>
        <taxon>Aphelenchoidea</taxon>
        <taxon>Aphelenchoididae</taxon>
        <taxon>Bursaphelenchus</taxon>
    </lineage>
</organism>
<dbReference type="GO" id="GO:0006508">
    <property type="term" value="P:proteolysis"/>
    <property type="evidence" value="ECO:0007669"/>
    <property type="project" value="UniProtKB-KW"/>
</dbReference>
<dbReference type="Gene3D" id="1.20.120.980">
    <property type="entry name" value="Serine carboxypeptidase S28, SKS domain"/>
    <property type="match status" value="1"/>
</dbReference>
<feature type="signal peptide" evidence="7">
    <location>
        <begin position="1"/>
        <end position="16"/>
    </location>
</feature>
<dbReference type="Pfam" id="PF05577">
    <property type="entry name" value="Peptidase_S28"/>
    <property type="match status" value="1"/>
</dbReference>
<dbReference type="Proteomes" id="UP000095284">
    <property type="component" value="Unplaced"/>
</dbReference>
<evidence type="ECO:0000256" key="7">
    <source>
        <dbReference type="SAM" id="SignalP"/>
    </source>
</evidence>
<dbReference type="SUPFAM" id="SSF53474">
    <property type="entry name" value="alpha/beta-Hydrolases"/>
    <property type="match status" value="1"/>
</dbReference>
<sequence length="546" mass="62240">MSKVGWLLLAPLLVNGLRPGAFLRDPVTLIDQNRIPNGEPSYSWSEEHLDVPIDHFAFADTREFPLRYFINLTYYEPGGPIFFYTGNEGKLEVFAENTGFIWDIAPEYKAAIVFTEHRFYGNSLPFGEDSYKHIKNLGYLTSEQALADFADVITYLKTQRIPQATHSPVIVFGGSYGGMLAAWFRIKYPHLADGAIAASAPLLWFQNTGVRQDGYANITTRTFKLSGCDLTHLRASFDAMRTLAKTEDGRDHLNKVLKLGKSSEFEHSHDYNILVNIFADVMGNVVMIDYPYPTNFFAQVPAWPVKKMCEKFNGDIPDDPKETVKPLYDILNIFYNTSGKLEEFCLRGPDCGNDQLGAMDGWNWQICTEMIMPICNSGLPDDVFDKTCPFVITADFERCHKQYSDIGYEHNLYRPNWVIEHYGAEFPSASNIVFSNGYLDPWSAGGWKLEPATEGTLVSLIIEDGAHHYDLRAAHPDDTPQVKQARLIEKENIDRWIGKARARPSQQFKRKKTEKTVGQKPAHKHHTNHRHYHRHQHHLRSEVNGQ</sequence>
<keyword evidence="5" id="KW-0325">Glycoprotein</keyword>
<evidence type="ECO:0000313" key="11">
    <source>
        <dbReference type="WBParaSite" id="BXY_1545000.1"/>
    </source>
</evidence>
<dbReference type="SMR" id="A0A1I7SQY6"/>
<dbReference type="InterPro" id="IPR008758">
    <property type="entry name" value="Peptidase_S28"/>
</dbReference>
<dbReference type="AlphaFoldDB" id="A0A1I7SQY6"/>
<dbReference type="InterPro" id="IPR029058">
    <property type="entry name" value="AB_hydrolase_fold"/>
</dbReference>
<evidence type="ECO:0000313" key="10">
    <source>
        <dbReference type="Proteomes" id="UP000659654"/>
    </source>
</evidence>
<evidence type="ECO:0000313" key="8">
    <source>
        <dbReference type="EMBL" id="CAD5222516.1"/>
    </source>
</evidence>
<reference evidence="8" key="2">
    <citation type="submission" date="2020-09" db="EMBL/GenBank/DDBJ databases">
        <authorList>
            <person name="Kikuchi T."/>
        </authorList>
    </citation>
    <scope>NUCLEOTIDE SEQUENCE</scope>
    <source>
        <strain evidence="8">Ka4C1</strain>
    </source>
</reference>
<accession>A0A1I7SQY6</accession>
<evidence type="ECO:0000256" key="1">
    <source>
        <dbReference type="ARBA" id="ARBA00011079"/>
    </source>
</evidence>
<protein>
    <submittedName>
        <fullName evidence="8">(pine wood nematode) hypothetical protein</fullName>
    </submittedName>
</protein>
<reference evidence="11" key="1">
    <citation type="submission" date="2016-11" db="UniProtKB">
        <authorList>
            <consortium name="WormBaseParasite"/>
        </authorList>
    </citation>
    <scope>IDENTIFICATION</scope>
</reference>
<name>A0A1I7SQY6_BURXY</name>
<dbReference type="EMBL" id="CAJFDI010000003">
    <property type="protein sequence ID" value="CAD5222516.1"/>
    <property type="molecule type" value="Genomic_DNA"/>
</dbReference>
<dbReference type="Gene3D" id="3.40.50.1820">
    <property type="entry name" value="alpha/beta hydrolase"/>
    <property type="match status" value="1"/>
</dbReference>
<dbReference type="WBParaSite" id="BXY_1545000.1">
    <property type="protein sequence ID" value="BXY_1545000.1"/>
    <property type="gene ID" value="BXY_1545000"/>
</dbReference>
<dbReference type="GO" id="GO:0070008">
    <property type="term" value="F:serine-type exopeptidase activity"/>
    <property type="evidence" value="ECO:0007669"/>
    <property type="project" value="InterPro"/>
</dbReference>
<keyword evidence="2" id="KW-0645">Protease</keyword>
<evidence type="ECO:0000256" key="6">
    <source>
        <dbReference type="SAM" id="MobiDB-lite"/>
    </source>
</evidence>
<dbReference type="OrthoDB" id="2130629at2759"/>
<dbReference type="GO" id="GO:0008239">
    <property type="term" value="F:dipeptidyl-peptidase activity"/>
    <property type="evidence" value="ECO:0007669"/>
    <property type="project" value="TreeGrafter"/>
</dbReference>
<dbReference type="InterPro" id="IPR042269">
    <property type="entry name" value="Ser_carbopepase_S28_SKS"/>
</dbReference>
<dbReference type="PANTHER" id="PTHR11010:SF38">
    <property type="entry name" value="LYSOSOMAL PRO-X CARBOXYPEPTIDASE"/>
    <property type="match status" value="1"/>
</dbReference>
<dbReference type="eggNOG" id="KOG2183">
    <property type="taxonomic scope" value="Eukaryota"/>
</dbReference>